<dbReference type="InterPro" id="IPR057326">
    <property type="entry name" value="KR_dom"/>
</dbReference>
<dbReference type="InterPro" id="IPR020843">
    <property type="entry name" value="ER"/>
</dbReference>
<evidence type="ECO:0000256" key="3">
    <source>
        <dbReference type="ARBA" id="ARBA00022603"/>
    </source>
</evidence>
<comment type="caution">
    <text evidence="13">The sequence shown here is derived from an EMBL/GenBank/DDBJ whole genome shotgun (WGS) entry which is preliminary data.</text>
</comment>
<dbReference type="SMART" id="SM00826">
    <property type="entry name" value="PKS_DH"/>
    <property type="match status" value="1"/>
</dbReference>
<dbReference type="InterPro" id="IPR013968">
    <property type="entry name" value="PKS_KR"/>
</dbReference>
<dbReference type="SUPFAM" id="SSF52151">
    <property type="entry name" value="FabD/lysophospholipase-like"/>
    <property type="match status" value="1"/>
</dbReference>
<feature type="region of interest" description="N-terminal hotdog fold" evidence="9">
    <location>
        <begin position="938"/>
        <end position="1069"/>
    </location>
</feature>
<dbReference type="InterPro" id="IPR036736">
    <property type="entry name" value="ACP-like_sf"/>
</dbReference>
<evidence type="ECO:0000259" key="12">
    <source>
        <dbReference type="PROSITE" id="PS52019"/>
    </source>
</evidence>
<dbReference type="Pfam" id="PF08240">
    <property type="entry name" value="ADH_N"/>
    <property type="match status" value="1"/>
</dbReference>
<dbReference type="Pfam" id="PF16197">
    <property type="entry name" value="KAsynt_C_assoc"/>
    <property type="match status" value="1"/>
</dbReference>
<keyword evidence="6" id="KW-0560">Oxidoreductase</keyword>
<dbReference type="InterPro" id="IPR014031">
    <property type="entry name" value="Ketoacyl_synth_C"/>
</dbReference>
<dbReference type="Pfam" id="PF21089">
    <property type="entry name" value="PKS_DH_N"/>
    <property type="match status" value="1"/>
</dbReference>
<feature type="domain" description="Carrier" evidence="10">
    <location>
        <begin position="2485"/>
        <end position="2562"/>
    </location>
</feature>
<evidence type="ECO:0000256" key="8">
    <source>
        <dbReference type="ARBA" id="ARBA00023315"/>
    </source>
</evidence>
<dbReference type="InterPro" id="IPR050091">
    <property type="entry name" value="PKS_NRPS_Biosynth_Enz"/>
</dbReference>
<feature type="domain" description="Ketosynthase family 3 (KS3)" evidence="11">
    <location>
        <begin position="8"/>
        <end position="443"/>
    </location>
</feature>
<dbReference type="InterPro" id="IPR016039">
    <property type="entry name" value="Thiolase-like"/>
</dbReference>
<keyword evidence="2" id="KW-0597">Phosphoprotein</keyword>
<dbReference type="InterPro" id="IPR049551">
    <property type="entry name" value="PKS_DH_C"/>
</dbReference>
<evidence type="ECO:0000313" key="14">
    <source>
        <dbReference type="Proteomes" id="UP000033483"/>
    </source>
</evidence>
<dbReference type="SUPFAM" id="SSF47336">
    <property type="entry name" value="ACP-like"/>
    <property type="match status" value="1"/>
</dbReference>
<proteinExistence type="predicted"/>
<feature type="active site" description="Proton donor; for dehydratase activity" evidence="9">
    <location>
        <position position="1149"/>
    </location>
</feature>
<name>A0A0F4ZBZ6_9PEZI</name>
<keyword evidence="14" id="KW-1185">Reference proteome</keyword>
<dbReference type="SMART" id="SM00825">
    <property type="entry name" value="PKS_KS"/>
    <property type="match status" value="1"/>
</dbReference>
<evidence type="ECO:0000256" key="2">
    <source>
        <dbReference type="ARBA" id="ARBA00022553"/>
    </source>
</evidence>
<feature type="region of interest" description="C-terminal hotdog fold" evidence="9">
    <location>
        <begin position="1083"/>
        <end position="1239"/>
    </location>
</feature>
<dbReference type="InterPro" id="IPR011032">
    <property type="entry name" value="GroES-like_sf"/>
</dbReference>
<evidence type="ECO:0000256" key="6">
    <source>
        <dbReference type="ARBA" id="ARBA00023002"/>
    </source>
</evidence>
<dbReference type="InterPro" id="IPR016036">
    <property type="entry name" value="Malonyl_transacylase_ACP-bd"/>
</dbReference>
<sequence length="2567" mass="277954">MTRKETTVPPVAVVGLGLRLPGGVSTTDDLWSLLINKRDARSPVPASRWNAEGWSNNTASGYGYFLDEEVSLKKFDSSMFSMNRTELEALDPRQKLLLEVVWECMENAGQKDWRGSRTGVFVGNFGQDWMEITARDPLMKGAFRVYNGADFYLSNRISYEYNLSGPSMAIQTACSSGLTVIHEACQSLYNGDCKGAIVAGTSLLLSPLVVEVMTEQGVLSPDGSCRTFSADANGYARGEGINAVYLKLLDDAIRDGDPIRAVIRGTALSANGKTAGMSLPDAKHQQEAIQQAYKVAGISDLTQTPFVECHGTGTPTGDPIEVNGVIKAFGTSGENGKPTYIGSIKPNLGHAEGASGISSLIKAVLAVENGVIPPNIKFNTPNPKSKSTINQARERILTILVPFDTARVIVPVEPTPFPADRATRVSINSFGIGGSNAHLIVDSASEFLQNHKALPIPALSFKPRGLTSEWPRLVVLTSSSMSSLNSRVRDMKDYIEAHPRTILNDLSNTLATRRVHLPQRSFSVVTQTQNEPFEFEKPQLVRAGPPQPVFVFTGQGAQWGGMGSDLLKIFPEFAEDVRAMDAALTKLGPAAPKWTVEKMIAVQDAETKALFGRPEFSQPLCTAVQIGALRFLEKSGIKPTAVVGHSSGEIAAAYAAGGLTLEEAIVAAYLRGWAVQAEQAKETRLKGGMAAIGLGKVDVEKYVRPGVVIACENSPQSVTLAGDEDALEATLVDIAKTSAFNRRLRVDVAYHSHHMKAVGSKYEAALSPQLTKASQKLDVPFYSSVTLKKIEDSGAFNSAYWRSNLESPVRFDTAVQSIIGDRPDNDLVFIEVGPHSALQGPLRQISQAAVQKGRPTSKALSYIPTLVRNVPARISLTKTAGHAFSHGIPVNFDFLTPASSPTAKPLTDLPRYPWDHSSEFWNESRLSAAHRFPKYPRHELLGTRGLESTDLEPMWRNIIAPNDIPWAQDHIVGNDAVLPCTGYVSIMGEALRQLSGGNDAGYTLRDVAVKSALVLPTTREVEITTTARLVRASAAGSPDAWYDFSISMYNGSSWVQLCVGKGRAGAESGYISKAKMDSAEKYTREISPAPWYERLTHVGLTYGPRFQALSAISAVPNELACSATLDVYFDKEHGKKPPAIYAQHPVTLDAVLQMSFVAATSGLAKRLESASLPTAVDFIYVKPSGSVKSFYAQGSVTENASKGKSLGWHSGKVIDPETKEVVIDIKRCHFTYFKSQTKSHGLGSGFDHVGAARLVWRPDIELSKPAIAMKPLPDVHRSSKTLLEKIVALCVLRSIDVLAVENAKSSSEAITFAEPYLEKYTSWLSTEKANMLSGNGSWSTLCPEAKVYAAMTAEERENEYAVVEAAIAALGSRHNDVAVITRLCRKLADQMYALSVGDTNSVEILFNRNSETLVSLYDFLGDLLDFSEFFKLCGHANPGLRILEIGAGTGASASRVLRALAADPKKPRYAEYTFTDVSSGFFESARERLKDYSNIHYKVLDISRDPAEQGFQLGSYDLIVASNVIHATPLLKQTLTNTRALLRDGGRFYLQEIVGSTNLFKFLVGAFSGWWLGEADDRAEAPTIPVERWHRELTAVGFSGAGDAVLDDDESQAYMANIVTRALPAEKAEIAKTATVVYQKEKPAFATSVSSVLVAQGFSVSWEKLSDFAASASSPSVVLSVLDLERPFFSDMTDKDYALLMQLVSNLSSPLVWLTHAIQINVEDPRYGQIIGLARNVRNELSKTFATVELGAFDVSAADAVAIIVQCLVGQDIGVTSVHHDADAEFAVHSGVIYTPRYETLAVADEIAEEQTGRTLVTLVSGETGSCTKTKWVKASVAARLEAHDVEIDVQSTSLNYKYHDTVVSSNSLEGSETRLGVEAAGIVTRIGALVDNVKVGDRVMFLAPGAISSVKTVKKDLVMKIPEDLDFAEAASMPISYMTAFRALVSLANLEPEQTVLIHSASGSLGQAAIQVAQMLGAKIFATAGTEEKADFIVRQFGIPPSRVFSSRNTSFLHDLQAATGGEGVDVVLNSLSGELLHASWECVAAYGKMINVTREHEQLPANVLTSNRTFIGLDVSMLVHDRPAEVKRLLKKTLDHFIHGHIKPVTVAEVVPAKDVMDGFIHLHTNQHIGRVLLSFESLEALHAVATTKQQAVSFSSFKTYLLAGGMGGLGKSIATWMVEHGARSFVFLSRSAGTSAADKAFIKELESQGCRVRAIAGSVVDAETVKKAVQSAPSRLGGIMQLSMVLRDAALRDMTYDQWMAAQGPKVQGTWNLHNATANNALDFFVLFSSISALSGYPGQANYTAASTFVEAFAQYRQRQGLACSVVNIGAVQGVGYISRSKAISATFASIGQSMLQEQDVLDAMQISIRRSFSLPSGNFTSAAGNDKNGSYSFAGQLITGLRSTRLTSETNSRVPWKRDVRTSIVQADEALMITRSYASDSSNASVATPDSSVDPMETPEAKLRELVRLVTADPQLLKAQSTLDSMVRNIGRVLCRILLQPEEGLESGVTLAQMGLDSMVSIEIRNWWKRTFLGEISVLQIMNAVTIERLGELAVETLQKHLA</sequence>
<dbReference type="PROSITE" id="PS52004">
    <property type="entry name" value="KS3_2"/>
    <property type="match status" value="1"/>
</dbReference>
<dbReference type="InterPro" id="IPR032821">
    <property type="entry name" value="PKS_assoc"/>
</dbReference>
<dbReference type="InterPro" id="IPR036291">
    <property type="entry name" value="NAD(P)-bd_dom_sf"/>
</dbReference>
<evidence type="ECO:0000256" key="7">
    <source>
        <dbReference type="ARBA" id="ARBA00023268"/>
    </source>
</evidence>
<keyword evidence="7" id="KW-0511">Multifunctional enzyme</keyword>
<reference evidence="13 14" key="1">
    <citation type="submission" date="2015-03" db="EMBL/GenBank/DDBJ databases">
        <authorList>
            <person name="Radwan O."/>
            <person name="Al-Naeli F.A."/>
            <person name="Rendon G.A."/>
            <person name="Fields C."/>
        </authorList>
    </citation>
    <scope>NUCLEOTIDE SEQUENCE [LARGE SCALE GENOMIC DNA]</scope>
    <source>
        <strain evidence="13">CR-DP1</strain>
    </source>
</reference>
<evidence type="ECO:0000259" key="10">
    <source>
        <dbReference type="PROSITE" id="PS50075"/>
    </source>
</evidence>
<dbReference type="InterPro" id="IPR013154">
    <property type="entry name" value="ADH-like_N"/>
</dbReference>
<dbReference type="SUPFAM" id="SSF53901">
    <property type="entry name" value="Thiolase-like"/>
    <property type="match status" value="1"/>
</dbReference>
<dbReference type="Gene3D" id="3.40.50.150">
    <property type="entry name" value="Vaccinia Virus protein VP39"/>
    <property type="match status" value="1"/>
</dbReference>
<feature type="active site" description="Proton acceptor; for dehydratase activity" evidence="9">
    <location>
        <position position="970"/>
    </location>
</feature>
<dbReference type="PROSITE" id="PS50075">
    <property type="entry name" value="CARRIER"/>
    <property type="match status" value="1"/>
</dbReference>
<dbReference type="Pfam" id="PF14765">
    <property type="entry name" value="PS-DH"/>
    <property type="match status" value="1"/>
</dbReference>
<keyword evidence="3" id="KW-0489">Methyltransferase</keyword>
<keyword evidence="5" id="KW-0521">NADP</keyword>
<evidence type="ECO:0000256" key="1">
    <source>
        <dbReference type="ARBA" id="ARBA00022450"/>
    </source>
</evidence>
<dbReference type="InterPro" id="IPR020807">
    <property type="entry name" value="PKS_DH"/>
</dbReference>
<dbReference type="InterPro" id="IPR013217">
    <property type="entry name" value="Methyltransf_12"/>
</dbReference>
<keyword evidence="4" id="KW-0808">Transferase</keyword>
<dbReference type="GO" id="GO:0004312">
    <property type="term" value="F:fatty acid synthase activity"/>
    <property type="evidence" value="ECO:0007669"/>
    <property type="project" value="TreeGrafter"/>
</dbReference>
<dbReference type="InterPro" id="IPR020841">
    <property type="entry name" value="PKS_Beta-ketoAc_synthase_dom"/>
</dbReference>
<dbReference type="GO" id="GO:0031177">
    <property type="term" value="F:phosphopantetheine binding"/>
    <property type="evidence" value="ECO:0007669"/>
    <property type="project" value="InterPro"/>
</dbReference>
<dbReference type="Gene3D" id="3.40.47.10">
    <property type="match status" value="1"/>
</dbReference>
<dbReference type="Gene3D" id="3.10.129.110">
    <property type="entry name" value="Polyketide synthase dehydratase"/>
    <property type="match status" value="1"/>
</dbReference>
<dbReference type="InterPro" id="IPR020806">
    <property type="entry name" value="PKS_PP-bd"/>
</dbReference>
<evidence type="ECO:0000313" key="13">
    <source>
        <dbReference type="EMBL" id="KKA28074.1"/>
    </source>
</evidence>
<keyword evidence="8" id="KW-0012">Acyltransferase</keyword>
<dbReference type="SUPFAM" id="SSF53335">
    <property type="entry name" value="S-adenosyl-L-methionine-dependent methyltransferases"/>
    <property type="match status" value="1"/>
</dbReference>
<feature type="domain" description="PKS/mFAS DH" evidence="12">
    <location>
        <begin position="938"/>
        <end position="1239"/>
    </location>
</feature>
<dbReference type="GO" id="GO:0004315">
    <property type="term" value="F:3-oxoacyl-[acyl-carrier-protein] synthase activity"/>
    <property type="evidence" value="ECO:0007669"/>
    <property type="project" value="InterPro"/>
</dbReference>
<dbReference type="SMART" id="SM00829">
    <property type="entry name" value="PKS_ER"/>
    <property type="match status" value="1"/>
</dbReference>
<dbReference type="GO" id="GO:0006633">
    <property type="term" value="P:fatty acid biosynthetic process"/>
    <property type="evidence" value="ECO:0007669"/>
    <property type="project" value="InterPro"/>
</dbReference>
<dbReference type="CDD" id="cd05195">
    <property type="entry name" value="enoyl_red"/>
    <property type="match status" value="1"/>
</dbReference>
<organism evidence="13 14">
    <name type="scientific">Thielaviopsis punctulata</name>
    <dbReference type="NCBI Taxonomy" id="72032"/>
    <lineage>
        <taxon>Eukaryota</taxon>
        <taxon>Fungi</taxon>
        <taxon>Dikarya</taxon>
        <taxon>Ascomycota</taxon>
        <taxon>Pezizomycotina</taxon>
        <taxon>Sordariomycetes</taxon>
        <taxon>Hypocreomycetidae</taxon>
        <taxon>Microascales</taxon>
        <taxon>Ceratocystidaceae</taxon>
        <taxon>Thielaviopsis</taxon>
    </lineage>
</organism>
<dbReference type="InterPro" id="IPR013149">
    <property type="entry name" value="ADH-like_C"/>
</dbReference>
<dbReference type="GO" id="GO:0044550">
    <property type="term" value="P:secondary metabolite biosynthetic process"/>
    <property type="evidence" value="ECO:0007669"/>
    <property type="project" value="TreeGrafter"/>
</dbReference>
<dbReference type="Pfam" id="PF08242">
    <property type="entry name" value="Methyltransf_12"/>
    <property type="match status" value="1"/>
</dbReference>
<dbReference type="PROSITE" id="PS00606">
    <property type="entry name" value="KS3_1"/>
    <property type="match status" value="1"/>
</dbReference>
<evidence type="ECO:0000256" key="4">
    <source>
        <dbReference type="ARBA" id="ARBA00022679"/>
    </source>
</evidence>
<dbReference type="InterPro" id="IPR009081">
    <property type="entry name" value="PP-bd_ACP"/>
</dbReference>
<dbReference type="OrthoDB" id="329835at2759"/>
<dbReference type="SMART" id="SM00822">
    <property type="entry name" value="PKS_KR"/>
    <property type="match status" value="1"/>
</dbReference>
<dbReference type="InterPro" id="IPR049900">
    <property type="entry name" value="PKS_mFAS_DH"/>
</dbReference>
<dbReference type="Gene3D" id="3.40.50.720">
    <property type="entry name" value="NAD(P)-binding Rossmann-like Domain"/>
    <property type="match status" value="3"/>
</dbReference>
<dbReference type="PANTHER" id="PTHR43775">
    <property type="entry name" value="FATTY ACID SYNTHASE"/>
    <property type="match status" value="1"/>
</dbReference>
<dbReference type="PROSITE" id="PS52019">
    <property type="entry name" value="PKS_MFAS_DH"/>
    <property type="match status" value="1"/>
</dbReference>
<dbReference type="GO" id="GO:0032259">
    <property type="term" value="P:methylation"/>
    <property type="evidence" value="ECO:0007669"/>
    <property type="project" value="UniProtKB-KW"/>
</dbReference>
<accession>A0A0F4ZBZ6</accession>
<dbReference type="CDD" id="cd00833">
    <property type="entry name" value="PKS"/>
    <property type="match status" value="1"/>
</dbReference>
<evidence type="ECO:0000259" key="11">
    <source>
        <dbReference type="PROSITE" id="PS52004"/>
    </source>
</evidence>
<protein>
    <submittedName>
        <fullName evidence="13">Uncharacterized protein</fullName>
    </submittedName>
</protein>
<dbReference type="InterPro" id="IPR049552">
    <property type="entry name" value="PKS_DH_N"/>
</dbReference>
<dbReference type="InterPro" id="IPR001227">
    <property type="entry name" value="Ac_transferase_dom_sf"/>
</dbReference>
<dbReference type="Pfam" id="PF00107">
    <property type="entry name" value="ADH_zinc_N"/>
    <property type="match status" value="1"/>
</dbReference>
<dbReference type="Pfam" id="PF00698">
    <property type="entry name" value="Acyl_transf_1"/>
    <property type="match status" value="1"/>
</dbReference>
<dbReference type="Gene3D" id="3.90.180.10">
    <property type="entry name" value="Medium-chain alcohol dehydrogenases, catalytic domain"/>
    <property type="match status" value="1"/>
</dbReference>
<dbReference type="GO" id="GO:0008168">
    <property type="term" value="F:methyltransferase activity"/>
    <property type="evidence" value="ECO:0007669"/>
    <property type="project" value="UniProtKB-KW"/>
</dbReference>
<dbReference type="InterPro" id="IPR014043">
    <property type="entry name" value="Acyl_transferase_dom"/>
</dbReference>
<dbReference type="InterPro" id="IPR042104">
    <property type="entry name" value="PKS_dehydratase_sf"/>
</dbReference>
<dbReference type="SMART" id="SM00823">
    <property type="entry name" value="PKS_PP"/>
    <property type="match status" value="1"/>
</dbReference>
<dbReference type="SUPFAM" id="SSF51735">
    <property type="entry name" value="NAD(P)-binding Rossmann-fold domains"/>
    <property type="match status" value="2"/>
</dbReference>
<gene>
    <name evidence="13" type="ORF">TD95_004875</name>
</gene>
<dbReference type="GO" id="GO:0016491">
    <property type="term" value="F:oxidoreductase activity"/>
    <property type="evidence" value="ECO:0007669"/>
    <property type="project" value="UniProtKB-KW"/>
</dbReference>
<dbReference type="InterPro" id="IPR018201">
    <property type="entry name" value="Ketoacyl_synth_AS"/>
</dbReference>
<dbReference type="Gene3D" id="1.10.1200.10">
    <property type="entry name" value="ACP-like"/>
    <property type="match status" value="1"/>
</dbReference>
<dbReference type="SUPFAM" id="SSF55048">
    <property type="entry name" value="Probable ACP-binding domain of malonyl-CoA ACP transacylase"/>
    <property type="match status" value="1"/>
</dbReference>
<dbReference type="Gene3D" id="3.40.366.10">
    <property type="entry name" value="Malonyl-Coenzyme A Acyl Carrier Protein, domain 2"/>
    <property type="match status" value="1"/>
</dbReference>
<dbReference type="SMART" id="SM00827">
    <property type="entry name" value="PKS_AT"/>
    <property type="match status" value="1"/>
</dbReference>
<dbReference type="InterPro" id="IPR014030">
    <property type="entry name" value="Ketoacyl_synth_N"/>
</dbReference>
<evidence type="ECO:0000256" key="9">
    <source>
        <dbReference type="PROSITE-ProRule" id="PRU01363"/>
    </source>
</evidence>
<dbReference type="CDD" id="cd02440">
    <property type="entry name" value="AdoMet_MTases"/>
    <property type="match status" value="1"/>
</dbReference>
<dbReference type="Pfam" id="PF02801">
    <property type="entry name" value="Ketoacyl-synt_C"/>
    <property type="match status" value="1"/>
</dbReference>
<dbReference type="Pfam" id="PF08659">
    <property type="entry name" value="KR"/>
    <property type="match status" value="1"/>
</dbReference>
<dbReference type="Proteomes" id="UP000033483">
    <property type="component" value="Unassembled WGS sequence"/>
</dbReference>
<dbReference type="InterPro" id="IPR029063">
    <property type="entry name" value="SAM-dependent_MTases_sf"/>
</dbReference>
<dbReference type="SUPFAM" id="SSF50129">
    <property type="entry name" value="GroES-like"/>
    <property type="match status" value="1"/>
</dbReference>
<evidence type="ECO:0000256" key="5">
    <source>
        <dbReference type="ARBA" id="ARBA00022857"/>
    </source>
</evidence>
<keyword evidence="1" id="KW-0596">Phosphopantetheine</keyword>
<dbReference type="PANTHER" id="PTHR43775:SF49">
    <property type="entry name" value="SYNTHASE, PUTATIVE (JCVI)-RELATED"/>
    <property type="match status" value="1"/>
</dbReference>
<dbReference type="EMBL" id="LAEV01001437">
    <property type="protein sequence ID" value="KKA28074.1"/>
    <property type="molecule type" value="Genomic_DNA"/>
</dbReference>
<dbReference type="InterPro" id="IPR016035">
    <property type="entry name" value="Acyl_Trfase/lysoPLipase"/>
</dbReference>
<dbReference type="Pfam" id="PF00109">
    <property type="entry name" value="ketoacyl-synt"/>
    <property type="match status" value="1"/>
</dbReference>